<dbReference type="PROSITE" id="PS50011">
    <property type="entry name" value="PROTEIN_KINASE_DOM"/>
    <property type="match status" value="2"/>
</dbReference>
<dbReference type="InterPro" id="IPR011009">
    <property type="entry name" value="Kinase-like_dom_sf"/>
</dbReference>
<feature type="binding site" evidence="10">
    <location>
        <position position="262"/>
    </location>
    <ligand>
        <name>ATP</name>
        <dbReference type="ChEBI" id="CHEBI:30616"/>
    </ligand>
</feature>
<feature type="domain" description="U-box" evidence="14">
    <location>
        <begin position="1369"/>
        <end position="1443"/>
    </location>
</feature>
<dbReference type="GO" id="GO:0004674">
    <property type="term" value="F:protein serine/threonine kinase activity"/>
    <property type="evidence" value="ECO:0007669"/>
    <property type="project" value="UniProtKB-KW"/>
</dbReference>
<keyword evidence="7" id="KW-0418">Kinase</keyword>
<feature type="coiled-coil region" evidence="11">
    <location>
        <begin position="953"/>
        <end position="1054"/>
    </location>
</feature>
<name>A0AAQ3SN17_PASNO</name>
<dbReference type="EMBL" id="CP144746">
    <property type="protein sequence ID" value="WVZ57563.1"/>
    <property type="molecule type" value="Genomic_DNA"/>
</dbReference>
<dbReference type="InterPro" id="IPR003613">
    <property type="entry name" value="Ubox_domain"/>
</dbReference>
<evidence type="ECO:0000256" key="3">
    <source>
        <dbReference type="ARBA" id="ARBA00012483"/>
    </source>
</evidence>
<keyword evidence="11" id="KW-0175">Coiled coil</keyword>
<dbReference type="FunFam" id="3.30.200.20:FF:000162">
    <property type="entry name" value="Adenine nucleotide alpha hydrolase-like domain kinase"/>
    <property type="match status" value="1"/>
</dbReference>
<comment type="pathway">
    <text evidence="2">Protein modification; protein ubiquitination.</text>
</comment>
<keyword evidence="9 10" id="KW-0067">ATP-binding</keyword>
<feature type="coiled-coil region" evidence="11">
    <location>
        <begin position="99"/>
        <end position="126"/>
    </location>
</feature>
<feature type="compositionally biased region" description="Polar residues" evidence="12">
    <location>
        <begin position="846"/>
        <end position="867"/>
    </location>
</feature>
<protein>
    <recommendedName>
        <fullName evidence="3">RING-type E3 ubiquitin transferase</fullName>
        <ecNumber evidence="3">2.3.2.27</ecNumber>
    </recommendedName>
</protein>
<dbReference type="SMART" id="SM00220">
    <property type="entry name" value="S_TKc"/>
    <property type="match status" value="2"/>
</dbReference>
<evidence type="ECO:0000256" key="9">
    <source>
        <dbReference type="ARBA" id="ARBA00022840"/>
    </source>
</evidence>
<keyword evidence="16" id="KW-1185">Reference proteome</keyword>
<dbReference type="SUPFAM" id="SSF57850">
    <property type="entry name" value="RING/U-box"/>
    <property type="match status" value="1"/>
</dbReference>
<reference evidence="15 16" key="1">
    <citation type="submission" date="2024-02" db="EMBL/GenBank/DDBJ databases">
        <title>High-quality chromosome-scale genome assembly of Pensacola bahiagrass (Paspalum notatum Flugge var. saurae).</title>
        <authorList>
            <person name="Vega J.M."/>
            <person name="Podio M."/>
            <person name="Orjuela J."/>
            <person name="Siena L.A."/>
            <person name="Pessino S.C."/>
            <person name="Combes M.C."/>
            <person name="Mariac C."/>
            <person name="Albertini E."/>
            <person name="Pupilli F."/>
            <person name="Ortiz J.P.A."/>
            <person name="Leblanc O."/>
        </authorList>
    </citation>
    <scope>NUCLEOTIDE SEQUENCE [LARGE SCALE GENOMIC DNA]</scope>
    <source>
        <strain evidence="15">R1</strain>
        <tissue evidence="15">Leaf</tissue>
    </source>
</reference>
<dbReference type="GO" id="GO:0061630">
    <property type="term" value="F:ubiquitin protein ligase activity"/>
    <property type="evidence" value="ECO:0007669"/>
    <property type="project" value="UniProtKB-EC"/>
</dbReference>
<dbReference type="Pfam" id="PF00069">
    <property type="entry name" value="Pkinase"/>
    <property type="match status" value="2"/>
</dbReference>
<sequence length="1445" mass="161820">MPSRVGHNVLTQYTYTALALVCLLPKVTSQLGTWKMAPRSDAGNEQKRDSSASALLEKTPYFEGAEISISAKKLQEYLVKELKRSKGFEEARTADQHLIQKLKMEIELLKIQRDEYLENFRQASEQILLQPSGAAKEVYEKDKHEMEIPSEEISQLKIHRDEYLVKFQKKNEPKLAPVYCPSDTNCDTSVIENDLEAHRDTIDNRMRLGRDSAVRYSEGHTQFNLAELKLATENFSESLKIGEGGFGRVYKGTICDTPVAIKILRHNENLQGFLQFQREVLILTKVRHPHLVNLLGACDEVSVLVYDYLPNGSLEDRLSCKGNTPALTWQVRTRITGEICSTLIFLHSHKPKPAHEAHVLYLYHPWSMCVRPMCWPMYSIYTTLLRLGNSQSTHSNTVVHGDLKPSNILLDVDLVSKLGDFGIARFLVASDTSTTVHITDHPIGTMFYSDPEYMAHGALTPGSDIFSFGIVILRLLTGRHPREIVKIVEDVMINDELHTIIDSSAGEWPFVQAQQLARIGMRCAAEKRRRRTDLVTDVWPVVEPMMKRASLSACPSTPSSVQDESSVPHYFLCPILHVFVAVPEQHKSGRSLLAWTLRHVAAVAGAAVVVAHVHAPAQMIPMSTYKLTSCNLILYLPVGSKFHASKLIPEQVSAYRQYEREKVEKQLDEYIQQCSKMKVKCEKLVIENDNVARGITELVSLHGVSKLIMGAAADKHYSRKMKMPKSKTALAVLQKAHTSCKIWFICKEHLIYTREAGAPVSHNAASTPVSRSSRSTLSEGGGQLNGYASNAVDGQIQRSMSEKVVPTSVRTSLRLPSRLSVRTTLSKLSIDDNSSNSWDSIPRGSFPSSHQASSTVTDEGFSDSSPIATPRHDGPSVSSVHVGRDLQNPASYHEQDAMNSNINIFGTLKEAFTEAVKHQKQVFDESARRQQAEEEPILFRRKANDFEDMSLNEDKQRNQIKEALAKANDVIEQMKREIDALKQDRDGIIDKLVEMSELNATLKQQVDEYSGIVKNLEDVLTASKSLIHSQKLEYEKLTYERDKALKDADDLRKEKEKIVSCPSLTWNAEFSLSELQLATQNFSDTMKIGEGGFGRVYRGFLRNTTVAIKMLRSHNLQGLSQFRQEVVVLSRVRHPNLVTLMGSCSEASGLVYEFLPNGSLEDRLACEDNTPPLTWQIRTRIIGEICSALVFLHSNKPHPVIHGDLKPANILLDANLVSKLSDFGISCLLVKSSTMSTSLYQTTNPRGTFAYMDPEFLTTGELTARSDIYSLGIVILQLVTGKPALGIGRAVEDALEKDKLDLLVDQSAGEWPFVQAKKLMLLGLQCAELNRRRRPCRMTDVWCVIEPMVKSASLSTTLQSFGNRFVESYTPSCFLCPITQEVMRNPHIAADGYTYEAEAIKGWLHSGRSTSPMTKLPLAHHHLIPNHALHSAIQEHLKHQQKPAS</sequence>
<dbReference type="GO" id="GO:0005524">
    <property type="term" value="F:ATP binding"/>
    <property type="evidence" value="ECO:0007669"/>
    <property type="project" value="UniProtKB-UniRule"/>
</dbReference>
<dbReference type="Proteomes" id="UP001341281">
    <property type="component" value="Chromosome 02"/>
</dbReference>
<dbReference type="InterPro" id="IPR000719">
    <property type="entry name" value="Prot_kinase_dom"/>
</dbReference>
<evidence type="ECO:0000313" key="16">
    <source>
        <dbReference type="Proteomes" id="UP001341281"/>
    </source>
</evidence>
<dbReference type="Gene3D" id="3.40.50.620">
    <property type="entry name" value="HUPs"/>
    <property type="match status" value="1"/>
</dbReference>
<keyword evidence="6 10" id="KW-0547">Nucleotide-binding</keyword>
<comment type="catalytic activity">
    <reaction evidence="1">
        <text>S-ubiquitinyl-[E2 ubiquitin-conjugating enzyme]-L-cysteine + [acceptor protein]-L-lysine = [E2 ubiquitin-conjugating enzyme]-L-cysteine + N(6)-ubiquitinyl-[acceptor protein]-L-lysine.</text>
        <dbReference type="EC" id="2.3.2.27"/>
    </reaction>
</comment>
<feature type="compositionally biased region" description="Low complexity" evidence="12">
    <location>
        <begin position="831"/>
        <end position="841"/>
    </location>
</feature>
<feature type="domain" description="Protein kinase" evidence="13">
    <location>
        <begin position="235"/>
        <end position="546"/>
    </location>
</feature>
<keyword evidence="8" id="KW-0833">Ubl conjugation pathway</keyword>
<dbReference type="PANTHER" id="PTHR45647">
    <property type="entry name" value="OS02G0152300 PROTEIN"/>
    <property type="match status" value="1"/>
</dbReference>
<evidence type="ECO:0000256" key="4">
    <source>
        <dbReference type="ARBA" id="ARBA00022527"/>
    </source>
</evidence>
<dbReference type="SUPFAM" id="SSF52402">
    <property type="entry name" value="Adenine nucleotide alpha hydrolases-like"/>
    <property type="match status" value="1"/>
</dbReference>
<feature type="compositionally biased region" description="Polar residues" evidence="12">
    <location>
        <begin position="763"/>
        <end position="778"/>
    </location>
</feature>
<evidence type="ECO:0000256" key="6">
    <source>
        <dbReference type="ARBA" id="ARBA00022741"/>
    </source>
</evidence>
<dbReference type="Gene3D" id="3.30.40.10">
    <property type="entry name" value="Zinc/RING finger domain, C3HC4 (zinc finger)"/>
    <property type="match status" value="1"/>
</dbReference>
<keyword evidence="4" id="KW-0723">Serine/threonine-protein kinase</keyword>
<dbReference type="InterPro" id="IPR001245">
    <property type="entry name" value="Ser-Thr/Tyr_kinase_cat_dom"/>
</dbReference>
<accession>A0AAQ3SN17</accession>
<evidence type="ECO:0000256" key="5">
    <source>
        <dbReference type="ARBA" id="ARBA00022679"/>
    </source>
</evidence>
<dbReference type="PROSITE" id="PS00108">
    <property type="entry name" value="PROTEIN_KINASE_ST"/>
    <property type="match status" value="2"/>
</dbReference>
<keyword evidence="5" id="KW-0808">Transferase</keyword>
<proteinExistence type="predicted"/>
<dbReference type="PANTHER" id="PTHR45647:SF102">
    <property type="entry name" value="OS10G0548700 PROTEIN"/>
    <property type="match status" value="1"/>
</dbReference>
<evidence type="ECO:0000256" key="10">
    <source>
        <dbReference type="PROSITE-ProRule" id="PRU10141"/>
    </source>
</evidence>
<feature type="region of interest" description="Disordered" evidence="12">
    <location>
        <begin position="761"/>
        <end position="793"/>
    </location>
</feature>
<evidence type="ECO:0000256" key="7">
    <source>
        <dbReference type="ARBA" id="ARBA00022777"/>
    </source>
</evidence>
<dbReference type="InterPro" id="IPR014729">
    <property type="entry name" value="Rossmann-like_a/b/a_fold"/>
</dbReference>
<organism evidence="15 16">
    <name type="scientific">Paspalum notatum var. saurae</name>
    <dbReference type="NCBI Taxonomy" id="547442"/>
    <lineage>
        <taxon>Eukaryota</taxon>
        <taxon>Viridiplantae</taxon>
        <taxon>Streptophyta</taxon>
        <taxon>Embryophyta</taxon>
        <taxon>Tracheophyta</taxon>
        <taxon>Spermatophyta</taxon>
        <taxon>Magnoliopsida</taxon>
        <taxon>Liliopsida</taxon>
        <taxon>Poales</taxon>
        <taxon>Poaceae</taxon>
        <taxon>PACMAD clade</taxon>
        <taxon>Panicoideae</taxon>
        <taxon>Andropogonodae</taxon>
        <taxon>Paspaleae</taxon>
        <taxon>Paspalinae</taxon>
        <taxon>Paspalum</taxon>
    </lineage>
</organism>
<dbReference type="Gene3D" id="3.30.200.20">
    <property type="entry name" value="Phosphorylase Kinase, domain 1"/>
    <property type="match status" value="1"/>
</dbReference>
<dbReference type="CDD" id="cd16655">
    <property type="entry name" value="RING-Ubox_WDSUB1-like"/>
    <property type="match status" value="1"/>
</dbReference>
<evidence type="ECO:0000259" key="13">
    <source>
        <dbReference type="PROSITE" id="PS50011"/>
    </source>
</evidence>
<dbReference type="Pfam" id="PF07714">
    <property type="entry name" value="PK_Tyr_Ser-Thr"/>
    <property type="match status" value="1"/>
</dbReference>
<evidence type="ECO:0000259" key="14">
    <source>
        <dbReference type="PROSITE" id="PS51698"/>
    </source>
</evidence>
<dbReference type="SMART" id="SM00504">
    <property type="entry name" value="Ubox"/>
    <property type="match status" value="1"/>
</dbReference>
<dbReference type="SUPFAM" id="SSF56112">
    <property type="entry name" value="Protein kinase-like (PK-like)"/>
    <property type="match status" value="2"/>
</dbReference>
<dbReference type="InterPro" id="IPR017441">
    <property type="entry name" value="Protein_kinase_ATP_BS"/>
</dbReference>
<dbReference type="PROSITE" id="PS00107">
    <property type="entry name" value="PROTEIN_KINASE_ATP"/>
    <property type="match status" value="2"/>
</dbReference>
<evidence type="ECO:0000256" key="2">
    <source>
        <dbReference type="ARBA" id="ARBA00004906"/>
    </source>
</evidence>
<evidence type="ECO:0000256" key="12">
    <source>
        <dbReference type="SAM" id="MobiDB-lite"/>
    </source>
</evidence>
<gene>
    <name evidence="15" type="ORF">U9M48_007933</name>
</gene>
<dbReference type="GO" id="GO:0016567">
    <property type="term" value="P:protein ubiquitination"/>
    <property type="evidence" value="ECO:0007669"/>
    <property type="project" value="InterPro"/>
</dbReference>
<feature type="domain" description="Protein kinase" evidence="13">
    <location>
        <begin position="1082"/>
        <end position="1349"/>
    </location>
</feature>
<dbReference type="Gene3D" id="1.10.510.10">
    <property type="entry name" value="Transferase(Phosphotransferase) domain 1"/>
    <property type="match status" value="3"/>
</dbReference>
<dbReference type="EC" id="2.3.2.27" evidence="3"/>
<evidence type="ECO:0000313" key="15">
    <source>
        <dbReference type="EMBL" id="WVZ57563.1"/>
    </source>
</evidence>
<dbReference type="PROSITE" id="PS51698">
    <property type="entry name" value="U_BOX"/>
    <property type="match status" value="1"/>
</dbReference>
<feature type="region of interest" description="Disordered" evidence="12">
    <location>
        <begin position="830"/>
        <end position="883"/>
    </location>
</feature>
<dbReference type="InterPro" id="IPR051348">
    <property type="entry name" value="U-box_ubiquitin_ligases"/>
</dbReference>
<dbReference type="Pfam" id="PF04564">
    <property type="entry name" value="U-box"/>
    <property type="match status" value="1"/>
</dbReference>
<evidence type="ECO:0000256" key="11">
    <source>
        <dbReference type="SAM" id="Coils"/>
    </source>
</evidence>
<dbReference type="CDD" id="cd01989">
    <property type="entry name" value="USP_STK_Ubox_N"/>
    <property type="match status" value="1"/>
</dbReference>
<feature type="binding site" evidence="10">
    <location>
        <position position="1109"/>
    </location>
    <ligand>
        <name>ATP</name>
        <dbReference type="ChEBI" id="CHEBI:30616"/>
    </ligand>
</feature>
<dbReference type="InterPro" id="IPR013083">
    <property type="entry name" value="Znf_RING/FYVE/PHD"/>
</dbReference>
<evidence type="ECO:0000256" key="8">
    <source>
        <dbReference type="ARBA" id="ARBA00022786"/>
    </source>
</evidence>
<dbReference type="InterPro" id="IPR008271">
    <property type="entry name" value="Ser/Thr_kinase_AS"/>
</dbReference>
<evidence type="ECO:0000256" key="1">
    <source>
        <dbReference type="ARBA" id="ARBA00000900"/>
    </source>
</evidence>